<evidence type="ECO:0000313" key="3">
    <source>
        <dbReference type="Proteomes" id="UP000828390"/>
    </source>
</evidence>
<name>A0A9D4N120_DREPO</name>
<reference evidence="2" key="2">
    <citation type="submission" date="2020-11" db="EMBL/GenBank/DDBJ databases">
        <authorList>
            <person name="McCartney M.A."/>
            <person name="Auch B."/>
            <person name="Kono T."/>
            <person name="Mallez S."/>
            <person name="Becker A."/>
            <person name="Gohl D.M."/>
            <person name="Silverstein K.A.T."/>
            <person name="Koren S."/>
            <person name="Bechman K.B."/>
            <person name="Herman A."/>
            <person name="Abrahante J.E."/>
            <person name="Garbe J."/>
        </authorList>
    </citation>
    <scope>NUCLEOTIDE SEQUENCE</scope>
    <source>
        <strain evidence="2">Duluth1</strain>
        <tissue evidence="2">Whole animal</tissue>
    </source>
</reference>
<dbReference type="EMBL" id="JAIWYP010000001">
    <property type="protein sequence ID" value="KAH3887060.1"/>
    <property type="molecule type" value="Genomic_DNA"/>
</dbReference>
<organism evidence="2 3">
    <name type="scientific">Dreissena polymorpha</name>
    <name type="common">Zebra mussel</name>
    <name type="synonym">Mytilus polymorpha</name>
    <dbReference type="NCBI Taxonomy" id="45954"/>
    <lineage>
        <taxon>Eukaryota</taxon>
        <taxon>Metazoa</taxon>
        <taxon>Spiralia</taxon>
        <taxon>Lophotrochozoa</taxon>
        <taxon>Mollusca</taxon>
        <taxon>Bivalvia</taxon>
        <taxon>Autobranchia</taxon>
        <taxon>Heteroconchia</taxon>
        <taxon>Euheterodonta</taxon>
        <taxon>Imparidentia</taxon>
        <taxon>Neoheterodontei</taxon>
        <taxon>Myida</taxon>
        <taxon>Dreissenoidea</taxon>
        <taxon>Dreissenidae</taxon>
        <taxon>Dreissena</taxon>
    </lineage>
</organism>
<dbReference type="Proteomes" id="UP000828390">
    <property type="component" value="Unassembled WGS sequence"/>
</dbReference>
<comment type="caution">
    <text evidence="2">The sequence shown here is derived from an EMBL/GenBank/DDBJ whole genome shotgun (WGS) entry which is preliminary data.</text>
</comment>
<sequence length="73" mass="8363">MSAKQFDVNKLLSLFSGTDPGPDPKDARLKELETQVNDLASNYSSLQQEYQRLLEENRTLKQELGEKKSHIQI</sequence>
<feature type="coiled-coil region" evidence="1">
    <location>
        <begin position="29"/>
        <end position="70"/>
    </location>
</feature>
<dbReference type="AlphaFoldDB" id="A0A9D4N120"/>
<reference evidence="2" key="1">
    <citation type="journal article" date="2019" name="bioRxiv">
        <title>The Genome of the Zebra Mussel, Dreissena polymorpha: A Resource for Invasive Species Research.</title>
        <authorList>
            <person name="McCartney M.A."/>
            <person name="Auch B."/>
            <person name="Kono T."/>
            <person name="Mallez S."/>
            <person name="Zhang Y."/>
            <person name="Obille A."/>
            <person name="Becker A."/>
            <person name="Abrahante J.E."/>
            <person name="Garbe J."/>
            <person name="Badalamenti J.P."/>
            <person name="Herman A."/>
            <person name="Mangelson H."/>
            <person name="Liachko I."/>
            <person name="Sullivan S."/>
            <person name="Sone E.D."/>
            <person name="Koren S."/>
            <person name="Silverstein K.A.T."/>
            <person name="Beckman K.B."/>
            <person name="Gohl D.M."/>
        </authorList>
    </citation>
    <scope>NUCLEOTIDE SEQUENCE</scope>
    <source>
        <strain evidence="2">Duluth1</strain>
        <tissue evidence="2">Whole animal</tissue>
    </source>
</reference>
<protein>
    <submittedName>
        <fullName evidence="2">Uncharacterized protein</fullName>
    </submittedName>
</protein>
<accession>A0A9D4N120</accession>
<evidence type="ECO:0000256" key="1">
    <source>
        <dbReference type="SAM" id="Coils"/>
    </source>
</evidence>
<keyword evidence="1" id="KW-0175">Coiled coil</keyword>
<proteinExistence type="predicted"/>
<evidence type="ECO:0000313" key="2">
    <source>
        <dbReference type="EMBL" id="KAH3887060.1"/>
    </source>
</evidence>
<dbReference type="Gene3D" id="1.20.5.170">
    <property type="match status" value="1"/>
</dbReference>
<keyword evidence="3" id="KW-1185">Reference proteome</keyword>
<gene>
    <name evidence="2" type="ORF">DPMN_011073</name>
</gene>